<comment type="catalytic activity">
    <reaction evidence="1">
        <text>ATP + protein L-histidine = ADP + protein N-phospho-L-histidine.</text>
        <dbReference type="EC" id="2.7.13.3"/>
    </reaction>
</comment>
<evidence type="ECO:0000256" key="11">
    <source>
        <dbReference type="ARBA" id="ARBA00023004"/>
    </source>
</evidence>
<feature type="transmembrane region" description="Helical" evidence="17">
    <location>
        <begin position="31"/>
        <end position="49"/>
    </location>
</feature>
<dbReference type="Proteomes" id="UP001500751">
    <property type="component" value="Unassembled WGS sequence"/>
</dbReference>
<dbReference type="CDD" id="cd16917">
    <property type="entry name" value="HATPase_UhpB-NarQ-NarX-like"/>
    <property type="match status" value="1"/>
</dbReference>
<evidence type="ECO:0000256" key="15">
    <source>
        <dbReference type="ARBA" id="ARBA00030800"/>
    </source>
</evidence>
<dbReference type="PRINTS" id="PR00344">
    <property type="entry name" value="BCTRLSENSOR"/>
</dbReference>
<reference evidence="20" key="1">
    <citation type="journal article" date="2019" name="Int. J. Syst. Evol. Microbiol.">
        <title>The Global Catalogue of Microorganisms (GCM) 10K type strain sequencing project: providing services to taxonomists for standard genome sequencing and annotation.</title>
        <authorList>
            <consortium name="The Broad Institute Genomics Platform"/>
            <consortium name="The Broad Institute Genome Sequencing Center for Infectious Disease"/>
            <person name="Wu L."/>
            <person name="Ma J."/>
        </authorList>
    </citation>
    <scope>NUCLEOTIDE SEQUENCE [LARGE SCALE GENOMIC DNA]</scope>
    <source>
        <strain evidence="20">JCM 16014</strain>
    </source>
</reference>
<dbReference type="EC" id="2.7.13.3" evidence="4"/>
<keyword evidence="10 19" id="KW-0418">Kinase</keyword>
<evidence type="ECO:0000313" key="20">
    <source>
        <dbReference type="Proteomes" id="UP001500751"/>
    </source>
</evidence>
<keyword evidence="8" id="KW-0808">Transferase</keyword>
<keyword evidence="6" id="KW-0004">4Fe-4S</keyword>
<dbReference type="SUPFAM" id="SSF55874">
    <property type="entry name" value="ATPase domain of HSP90 chaperone/DNA topoisomerase II/histidine kinase"/>
    <property type="match status" value="1"/>
</dbReference>
<keyword evidence="17" id="KW-0472">Membrane</keyword>
<gene>
    <name evidence="19" type="ORF">GCM10009839_92470</name>
</gene>
<dbReference type="EMBL" id="BAAAQN010000109">
    <property type="protein sequence ID" value="GAA2066242.1"/>
    <property type="molecule type" value="Genomic_DNA"/>
</dbReference>
<evidence type="ECO:0000259" key="18">
    <source>
        <dbReference type="PROSITE" id="PS50109"/>
    </source>
</evidence>
<dbReference type="InterPro" id="IPR017205">
    <property type="entry name" value="Sig_transdc_His_kinase_ChrS"/>
</dbReference>
<dbReference type="Pfam" id="PF07730">
    <property type="entry name" value="HisKA_3"/>
    <property type="match status" value="1"/>
</dbReference>
<evidence type="ECO:0000256" key="6">
    <source>
        <dbReference type="ARBA" id="ARBA00022485"/>
    </source>
</evidence>
<evidence type="ECO:0000256" key="12">
    <source>
        <dbReference type="ARBA" id="ARBA00023012"/>
    </source>
</evidence>
<keyword evidence="12" id="KW-0902">Two-component regulatory system</keyword>
<dbReference type="Pfam" id="PF02518">
    <property type="entry name" value="HATPase_c"/>
    <property type="match status" value="1"/>
</dbReference>
<evidence type="ECO:0000256" key="5">
    <source>
        <dbReference type="ARBA" id="ARBA00017322"/>
    </source>
</evidence>
<dbReference type="GO" id="GO:0016301">
    <property type="term" value="F:kinase activity"/>
    <property type="evidence" value="ECO:0007669"/>
    <property type="project" value="UniProtKB-KW"/>
</dbReference>
<evidence type="ECO:0000256" key="3">
    <source>
        <dbReference type="ARBA" id="ARBA00004496"/>
    </source>
</evidence>
<evidence type="ECO:0000256" key="2">
    <source>
        <dbReference type="ARBA" id="ARBA00001966"/>
    </source>
</evidence>
<evidence type="ECO:0000313" key="19">
    <source>
        <dbReference type="EMBL" id="GAA2066242.1"/>
    </source>
</evidence>
<evidence type="ECO:0000256" key="7">
    <source>
        <dbReference type="ARBA" id="ARBA00022490"/>
    </source>
</evidence>
<dbReference type="InterPro" id="IPR036890">
    <property type="entry name" value="HATPase_C_sf"/>
</dbReference>
<keyword evidence="16" id="KW-0175">Coiled coil</keyword>
<dbReference type="PANTHER" id="PTHR24421:SF62">
    <property type="entry name" value="SENSORY TRANSDUCTION HISTIDINE KINASE"/>
    <property type="match status" value="1"/>
</dbReference>
<dbReference type="InterPro" id="IPR050482">
    <property type="entry name" value="Sensor_HK_TwoCompSys"/>
</dbReference>
<evidence type="ECO:0000256" key="8">
    <source>
        <dbReference type="ARBA" id="ARBA00022679"/>
    </source>
</evidence>
<dbReference type="PIRSF" id="PIRSF037434">
    <property type="entry name" value="STHK_ChrS"/>
    <property type="match status" value="1"/>
</dbReference>
<dbReference type="PANTHER" id="PTHR24421">
    <property type="entry name" value="NITRATE/NITRITE SENSOR PROTEIN NARX-RELATED"/>
    <property type="match status" value="1"/>
</dbReference>
<organism evidence="19 20">
    <name type="scientific">Catenulispora yoronensis</name>
    <dbReference type="NCBI Taxonomy" id="450799"/>
    <lineage>
        <taxon>Bacteria</taxon>
        <taxon>Bacillati</taxon>
        <taxon>Actinomycetota</taxon>
        <taxon>Actinomycetes</taxon>
        <taxon>Catenulisporales</taxon>
        <taxon>Catenulisporaceae</taxon>
        <taxon>Catenulispora</taxon>
    </lineage>
</organism>
<name>A0ABP5HAA3_9ACTN</name>
<dbReference type="SMART" id="SM00387">
    <property type="entry name" value="HATPase_c"/>
    <property type="match status" value="1"/>
</dbReference>
<dbReference type="InterPro" id="IPR011712">
    <property type="entry name" value="Sig_transdc_His_kin_sub3_dim/P"/>
</dbReference>
<keyword evidence="17" id="KW-0812">Transmembrane</keyword>
<keyword evidence="20" id="KW-1185">Reference proteome</keyword>
<feature type="transmembrane region" description="Helical" evidence="17">
    <location>
        <begin position="105"/>
        <end position="126"/>
    </location>
</feature>
<feature type="transmembrane region" description="Helical" evidence="17">
    <location>
        <begin position="6"/>
        <end position="24"/>
    </location>
</feature>
<dbReference type="Gene3D" id="3.30.565.10">
    <property type="entry name" value="Histidine kinase-like ATPase, C-terminal domain"/>
    <property type="match status" value="1"/>
</dbReference>
<keyword evidence="13" id="KW-0411">Iron-sulfur</keyword>
<comment type="subcellular location">
    <subcellularLocation>
        <location evidence="3">Cytoplasm</location>
    </subcellularLocation>
</comment>
<protein>
    <recommendedName>
        <fullName evidence="5">Oxygen sensor histidine kinase NreB</fullName>
        <ecNumber evidence="4">2.7.13.3</ecNumber>
    </recommendedName>
    <alternativeName>
        <fullName evidence="15">Nitrogen regulation protein B</fullName>
    </alternativeName>
</protein>
<proteinExistence type="predicted"/>
<feature type="transmembrane region" description="Helical" evidence="17">
    <location>
        <begin position="132"/>
        <end position="153"/>
    </location>
</feature>
<dbReference type="RefSeq" id="WP_344672139.1">
    <property type="nucleotide sequence ID" value="NZ_BAAAQN010000109.1"/>
</dbReference>
<dbReference type="InterPro" id="IPR003594">
    <property type="entry name" value="HATPase_dom"/>
</dbReference>
<dbReference type="PROSITE" id="PS50109">
    <property type="entry name" value="HIS_KIN"/>
    <property type="match status" value="1"/>
</dbReference>
<feature type="transmembrane region" description="Helical" evidence="17">
    <location>
        <begin position="69"/>
        <end position="93"/>
    </location>
</feature>
<feature type="domain" description="Histidine kinase" evidence="18">
    <location>
        <begin position="202"/>
        <end position="417"/>
    </location>
</feature>
<evidence type="ECO:0000256" key="17">
    <source>
        <dbReference type="SAM" id="Phobius"/>
    </source>
</evidence>
<evidence type="ECO:0000256" key="4">
    <source>
        <dbReference type="ARBA" id="ARBA00012438"/>
    </source>
</evidence>
<evidence type="ECO:0000256" key="9">
    <source>
        <dbReference type="ARBA" id="ARBA00022723"/>
    </source>
</evidence>
<evidence type="ECO:0000256" key="13">
    <source>
        <dbReference type="ARBA" id="ARBA00023014"/>
    </source>
</evidence>
<sequence length="421" mass="43602">MDSARIYRGIPYAGLAVSLTLALIIGPRTAAYYAVVLGGSAAAALWLAWGAPAHEQSVYSVRRGVLYYTVLWALIAILIVKSPLFGFFGFTGYLHAVVLPGRTKLIGIAATAAVMATTQMGGIQSIHGTGVYIYTGLVAINLLIAGSMTLSGVAELEHRRQLADANERLREMLEENAGLHAQLVAQAREAGILDERQRLAGEIHDTIAQGLTGIVRHLEVAERFDADPDKRQRAVAVARDLARDSLAEARRSVQALRPGPLVAAQLPEALGELAATWSRTSGIDARVEISGDAVALPPAIEVVLFRAAQEALANAGKYSEAERVGVTLSYTSDVVVLDIVDDGKGFDAATVSVVSAATAALGTGTGTGTGTGPASANGTGYGLAAMRTRLTQIGGTLTVESEPGDGTAISAAVPLPTPAGG</sequence>
<keyword evidence="17" id="KW-1133">Transmembrane helix</keyword>
<dbReference type="Gene3D" id="1.20.5.1930">
    <property type="match status" value="1"/>
</dbReference>
<evidence type="ECO:0000256" key="1">
    <source>
        <dbReference type="ARBA" id="ARBA00000085"/>
    </source>
</evidence>
<keyword evidence="7" id="KW-0963">Cytoplasm</keyword>
<comment type="cofactor">
    <cofactor evidence="2">
        <name>[4Fe-4S] cluster</name>
        <dbReference type="ChEBI" id="CHEBI:49883"/>
    </cofactor>
</comment>
<comment type="caution">
    <text evidence="19">The sequence shown here is derived from an EMBL/GenBank/DDBJ whole genome shotgun (WGS) entry which is preliminary data.</text>
</comment>
<dbReference type="InterPro" id="IPR005467">
    <property type="entry name" value="His_kinase_dom"/>
</dbReference>
<evidence type="ECO:0000256" key="10">
    <source>
        <dbReference type="ARBA" id="ARBA00022777"/>
    </source>
</evidence>
<accession>A0ABP5HAA3</accession>
<keyword evidence="9" id="KW-0479">Metal-binding</keyword>
<dbReference type="InterPro" id="IPR004358">
    <property type="entry name" value="Sig_transdc_His_kin-like_C"/>
</dbReference>
<evidence type="ECO:0000256" key="16">
    <source>
        <dbReference type="SAM" id="Coils"/>
    </source>
</evidence>
<keyword evidence="11" id="KW-0408">Iron</keyword>
<comment type="function">
    <text evidence="14">Member of the two-component regulatory system NreB/NreC involved in the control of dissimilatory nitrate/nitrite reduction in response to oxygen. NreB functions as a direct oxygen sensor histidine kinase which is autophosphorylated, in the absence of oxygen, probably at the conserved histidine residue, and transfers its phosphate group probably to a conserved aspartate residue of NreC. NreB/NreC activates the expression of the nitrate (narGHJI) and nitrite (nir) reductase operons, as well as the putative nitrate transporter gene narT.</text>
</comment>
<feature type="coiled-coil region" evidence="16">
    <location>
        <begin position="155"/>
        <end position="182"/>
    </location>
</feature>
<evidence type="ECO:0000256" key="14">
    <source>
        <dbReference type="ARBA" id="ARBA00024827"/>
    </source>
</evidence>